<dbReference type="InterPro" id="IPR013024">
    <property type="entry name" value="GGCT-like"/>
</dbReference>
<dbReference type="InterPro" id="IPR036568">
    <property type="entry name" value="GGCT-like_sf"/>
</dbReference>
<feature type="binding site" evidence="3">
    <location>
        <begin position="44"/>
        <end position="49"/>
    </location>
    <ligand>
        <name>substrate</name>
    </ligand>
</feature>
<dbReference type="InterPro" id="IPR017939">
    <property type="entry name" value="G-Glutamylcylcotransferase"/>
</dbReference>
<organism evidence="4 5">
    <name type="scientific">Penicillium cinerascens</name>
    <dbReference type="NCBI Taxonomy" id="70096"/>
    <lineage>
        <taxon>Eukaryota</taxon>
        <taxon>Fungi</taxon>
        <taxon>Dikarya</taxon>
        <taxon>Ascomycota</taxon>
        <taxon>Pezizomycotina</taxon>
        <taxon>Eurotiomycetes</taxon>
        <taxon>Eurotiomycetidae</taxon>
        <taxon>Eurotiales</taxon>
        <taxon>Aspergillaceae</taxon>
        <taxon>Penicillium</taxon>
    </lineage>
</organism>
<sequence length="246" mass="27475">MHITIGLNTPSETLFPVSRAVCHDPSTGQPLAPEPEPEVKRHLYFAYGSNLSPTQMKKRCTINPALSSKPLAIAILPKWRWLICEAGYANVLPPPRMRIGAQDSDVARKIPRSGKEDAVYGILYEMDPGDELVLDGYEGVDHRADEADGDKLGLDIRPREQGDGDYNKWYLPAEVVEWIGGDDHPLKTGKGELVPTLVYVDEERVVLGPPNAEYIPRMNRAIRESEALGVPGDWLEEVLRRFIPKQ</sequence>
<dbReference type="Proteomes" id="UP001150904">
    <property type="component" value="Unassembled WGS sequence"/>
</dbReference>
<accession>A0A9W9MHR9</accession>
<dbReference type="CDD" id="cd06661">
    <property type="entry name" value="GGCT_like"/>
    <property type="match status" value="1"/>
</dbReference>
<reference evidence="4" key="2">
    <citation type="journal article" date="2023" name="IMA Fungus">
        <title>Comparative genomic study of the Penicillium genus elucidates a diverse pangenome and 15 lateral gene transfer events.</title>
        <authorList>
            <person name="Petersen C."/>
            <person name="Sorensen T."/>
            <person name="Nielsen M.R."/>
            <person name="Sondergaard T.E."/>
            <person name="Sorensen J.L."/>
            <person name="Fitzpatrick D.A."/>
            <person name="Frisvad J.C."/>
            <person name="Nielsen K.L."/>
        </authorList>
    </citation>
    <scope>NUCLEOTIDE SEQUENCE</scope>
    <source>
        <strain evidence="4">IBT 15544</strain>
    </source>
</reference>
<dbReference type="SUPFAM" id="SSF110857">
    <property type="entry name" value="Gamma-glutamyl cyclotransferase-like"/>
    <property type="match status" value="1"/>
</dbReference>
<dbReference type="PANTHER" id="PTHR12935">
    <property type="entry name" value="GAMMA-GLUTAMYLCYCLOTRANSFERASE"/>
    <property type="match status" value="1"/>
</dbReference>
<dbReference type="GeneID" id="83180581"/>
<evidence type="ECO:0000313" key="5">
    <source>
        <dbReference type="Proteomes" id="UP001150904"/>
    </source>
</evidence>
<evidence type="ECO:0000256" key="3">
    <source>
        <dbReference type="PIRSR" id="PIRSR617939-2"/>
    </source>
</evidence>
<dbReference type="Gene3D" id="3.10.490.10">
    <property type="entry name" value="Gamma-glutamyl cyclotransferase-like"/>
    <property type="match status" value="1"/>
</dbReference>
<name>A0A9W9MHR9_9EURO</name>
<protein>
    <recommendedName>
        <fullName evidence="1">gamma-glutamylcyclotransferase</fullName>
        <ecNumber evidence="1">4.3.2.9</ecNumber>
    </recommendedName>
</protein>
<keyword evidence="2" id="KW-0456">Lyase</keyword>
<gene>
    <name evidence="4" type="ORF">N7498_006218</name>
</gene>
<reference evidence="4" key="1">
    <citation type="submission" date="2022-12" db="EMBL/GenBank/DDBJ databases">
        <authorList>
            <person name="Petersen C."/>
        </authorList>
    </citation>
    <scope>NUCLEOTIDE SEQUENCE</scope>
    <source>
        <strain evidence="4">IBT 15544</strain>
    </source>
</reference>
<comment type="caution">
    <text evidence="4">The sequence shown here is derived from an EMBL/GenBank/DDBJ whole genome shotgun (WGS) entry which is preliminary data.</text>
</comment>
<dbReference type="OrthoDB" id="2924818at2759"/>
<evidence type="ECO:0000256" key="1">
    <source>
        <dbReference type="ARBA" id="ARBA00012346"/>
    </source>
</evidence>
<dbReference type="PANTHER" id="PTHR12935:SF0">
    <property type="entry name" value="GAMMA-GLUTAMYLCYCLOTRANSFERASE"/>
    <property type="match status" value="1"/>
</dbReference>
<evidence type="ECO:0000256" key="2">
    <source>
        <dbReference type="ARBA" id="ARBA00023239"/>
    </source>
</evidence>
<evidence type="ECO:0000313" key="4">
    <source>
        <dbReference type="EMBL" id="KAJ5201555.1"/>
    </source>
</evidence>
<dbReference type="AlphaFoldDB" id="A0A9W9MHR9"/>
<dbReference type="RefSeq" id="XP_058307471.1">
    <property type="nucleotide sequence ID" value="XM_058453280.1"/>
</dbReference>
<proteinExistence type="predicted"/>
<keyword evidence="5" id="KW-1185">Reference proteome</keyword>
<dbReference type="EC" id="4.3.2.9" evidence="1"/>
<dbReference type="EMBL" id="JAPQKR010000013">
    <property type="protein sequence ID" value="KAJ5201555.1"/>
    <property type="molecule type" value="Genomic_DNA"/>
</dbReference>
<dbReference type="GO" id="GO:0003839">
    <property type="term" value="F:gamma-glutamylcyclotransferase activity"/>
    <property type="evidence" value="ECO:0007669"/>
    <property type="project" value="UniProtKB-EC"/>
</dbReference>